<evidence type="ECO:0000256" key="9">
    <source>
        <dbReference type="ARBA" id="ARBA00041631"/>
    </source>
</evidence>
<dbReference type="GO" id="GO:0005125">
    <property type="term" value="F:cytokine activity"/>
    <property type="evidence" value="ECO:0007669"/>
    <property type="project" value="UniProtKB-KW"/>
</dbReference>
<proteinExistence type="predicted"/>
<dbReference type="STRING" id="1123397.SAMN05660831_01080"/>
<evidence type="ECO:0000256" key="3">
    <source>
        <dbReference type="ARBA" id="ARBA00022525"/>
    </source>
</evidence>
<comment type="subcellular location">
    <subcellularLocation>
        <location evidence="1">Secreted</location>
    </subcellularLocation>
</comment>
<dbReference type="InterPro" id="IPR001398">
    <property type="entry name" value="Macrophage_inhib_fac"/>
</dbReference>
<dbReference type="SUPFAM" id="SSF55331">
    <property type="entry name" value="Tautomerase/MIF"/>
    <property type="match status" value="1"/>
</dbReference>
<evidence type="ECO:0000256" key="4">
    <source>
        <dbReference type="ARBA" id="ARBA00023235"/>
    </source>
</evidence>
<dbReference type="EC" id="5.3.3.12" evidence="7"/>
<evidence type="ECO:0000256" key="6">
    <source>
        <dbReference type="ARBA" id="ARBA00036823"/>
    </source>
</evidence>
<dbReference type="GO" id="GO:0004167">
    <property type="term" value="F:dopachrome isomerase activity"/>
    <property type="evidence" value="ECO:0007669"/>
    <property type="project" value="UniProtKB-EC"/>
</dbReference>
<evidence type="ECO:0000313" key="12">
    <source>
        <dbReference type="EMBL" id="SFD19133.1"/>
    </source>
</evidence>
<accession>A0A1I1QIQ1</accession>
<keyword evidence="4" id="KW-0413">Isomerase</keyword>
<dbReference type="OrthoDB" id="5769863at2"/>
<evidence type="ECO:0000256" key="2">
    <source>
        <dbReference type="ARBA" id="ARBA00022514"/>
    </source>
</evidence>
<evidence type="ECO:0000256" key="7">
    <source>
        <dbReference type="ARBA" id="ARBA00038932"/>
    </source>
</evidence>
<evidence type="ECO:0000256" key="10">
    <source>
        <dbReference type="ARBA" id="ARBA00041912"/>
    </source>
</evidence>
<comment type="catalytic activity">
    <reaction evidence="5">
        <text>3-phenylpyruvate = enol-phenylpyruvate</text>
        <dbReference type="Rhea" id="RHEA:17097"/>
        <dbReference type="ChEBI" id="CHEBI:16815"/>
        <dbReference type="ChEBI" id="CHEBI:18005"/>
        <dbReference type="EC" id="5.3.2.1"/>
    </reaction>
</comment>
<comment type="catalytic activity">
    <reaction evidence="6">
        <text>L-dopachrome = 5,6-dihydroxyindole-2-carboxylate</text>
        <dbReference type="Rhea" id="RHEA:13041"/>
        <dbReference type="ChEBI" id="CHEBI:16875"/>
        <dbReference type="ChEBI" id="CHEBI:57509"/>
        <dbReference type="EC" id="5.3.3.12"/>
    </reaction>
</comment>
<evidence type="ECO:0000256" key="5">
    <source>
        <dbReference type="ARBA" id="ARBA00036735"/>
    </source>
</evidence>
<sequence>MPYLAFRTNVALDESAAEDLSRRASATVAAELGKPEGYVMVEVTPGVNLRFGGSTEPAAYLELKSLGLPEERTADLSATLCDLAGEFDIPAERIYIEFAGPARHLWGFRRTTFAG</sequence>
<dbReference type="PANTHER" id="PTHR11954">
    <property type="entry name" value="D-DOPACHROME DECARBOXYLASE"/>
    <property type="match status" value="1"/>
</dbReference>
<evidence type="ECO:0000313" key="13">
    <source>
        <dbReference type="Proteomes" id="UP000198611"/>
    </source>
</evidence>
<evidence type="ECO:0000256" key="1">
    <source>
        <dbReference type="ARBA" id="ARBA00004613"/>
    </source>
</evidence>
<dbReference type="GO" id="GO:0005615">
    <property type="term" value="C:extracellular space"/>
    <property type="evidence" value="ECO:0007669"/>
    <property type="project" value="UniProtKB-KW"/>
</dbReference>
<dbReference type="PANTHER" id="PTHR11954:SF6">
    <property type="entry name" value="MACROPHAGE MIGRATION INHIBITORY FACTOR"/>
    <property type="match status" value="1"/>
</dbReference>
<dbReference type="EMBL" id="FOMJ01000002">
    <property type="protein sequence ID" value="SFD19133.1"/>
    <property type="molecule type" value="Genomic_DNA"/>
</dbReference>
<dbReference type="InterPro" id="IPR014347">
    <property type="entry name" value="Tautomerase/MIF_sf"/>
</dbReference>
<keyword evidence="3" id="KW-0964">Secreted</keyword>
<organism evidence="12 13">
    <name type="scientific">Thiohalospira halophila DSM 15071</name>
    <dbReference type="NCBI Taxonomy" id="1123397"/>
    <lineage>
        <taxon>Bacteria</taxon>
        <taxon>Pseudomonadati</taxon>
        <taxon>Pseudomonadota</taxon>
        <taxon>Gammaproteobacteria</taxon>
        <taxon>Thiohalospirales</taxon>
        <taxon>Thiohalospiraceae</taxon>
        <taxon>Thiohalospira</taxon>
    </lineage>
</organism>
<dbReference type="GO" id="GO:0050178">
    <property type="term" value="F:phenylpyruvate tautomerase activity"/>
    <property type="evidence" value="ECO:0007669"/>
    <property type="project" value="UniProtKB-EC"/>
</dbReference>
<dbReference type="AlphaFoldDB" id="A0A1I1QIQ1"/>
<dbReference type="RefSeq" id="WP_093427728.1">
    <property type="nucleotide sequence ID" value="NZ_FOMJ01000002.1"/>
</dbReference>
<dbReference type="Pfam" id="PF01187">
    <property type="entry name" value="MIF"/>
    <property type="match status" value="1"/>
</dbReference>
<evidence type="ECO:0000256" key="11">
    <source>
        <dbReference type="ARBA" id="ARBA00042730"/>
    </source>
</evidence>
<gene>
    <name evidence="12" type="ORF">SAMN05660831_01080</name>
</gene>
<dbReference type="Proteomes" id="UP000198611">
    <property type="component" value="Unassembled WGS sequence"/>
</dbReference>
<protein>
    <recommendedName>
        <fullName evidence="11">L-dopachrome isomerase</fullName>
        <ecNumber evidence="8">5.3.2.1</ecNumber>
        <ecNumber evidence="7">5.3.3.12</ecNumber>
    </recommendedName>
    <alternativeName>
        <fullName evidence="9">L-dopachrome tautomerase</fullName>
    </alternativeName>
    <alternativeName>
        <fullName evidence="10">Phenylpyruvate tautomerase</fullName>
    </alternativeName>
</protein>
<evidence type="ECO:0000256" key="8">
    <source>
        <dbReference type="ARBA" id="ARBA00039086"/>
    </source>
</evidence>
<dbReference type="EC" id="5.3.2.1" evidence="8"/>
<keyword evidence="2" id="KW-0202">Cytokine</keyword>
<name>A0A1I1QIQ1_9GAMM</name>
<dbReference type="Gene3D" id="3.30.429.10">
    <property type="entry name" value="Macrophage Migration Inhibitory Factor"/>
    <property type="match status" value="1"/>
</dbReference>
<keyword evidence="13" id="KW-1185">Reference proteome</keyword>
<reference evidence="12 13" key="1">
    <citation type="submission" date="2016-10" db="EMBL/GenBank/DDBJ databases">
        <authorList>
            <person name="de Groot N.N."/>
        </authorList>
    </citation>
    <scope>NUCLEOTIDE SEQUENCE [LARGE SCALE GENOMIC DNA]</scope>
    <source>
        <strain evidence="12 13">HL3</strain>
    </source>
</reference>